<dbReference type="AlphaFoldDB" id="C4FJR5"/>
<dbReference type="RefSeq" id="WP_007546664.1">
    <property type="nucleotide sequence ID" value="NZ_ABZS01000064.1"/>
</dbReference>
<dbReference type="PROSITE" id="PS51257">
    <property type="entry name" value="PROKAR_LIPOPROTEIN"/>
    <property type="match status" value="1"/>
</dbReference>
<evidence type="ECO:0000313" key="2">
    <source>
        <dbReference type="Proteomes" id="UP000005540"/>
    </source>
</evidence>
<protein>
    <submittedName>
        <fullName evidence="1">Putative lipoprotein</fullName>
    </submittedName>
</protein>
<reference evidence="1 2" key="1">
    <citation type="submission" date="2009-04" db="EMBL/GenBank/DDBJ databases">
        <authorList>
            <person name="Reysenbach A.-L."/>
            <person name="Heidelberg J.F."/>
            <person name="Nelson W.C."/>
        </authorList>
    </citation>
    <scope>NUCLEOTIDE SEQUENCE [LARGE SCALE GENOMIC DNA]</scope>
    <source>
        <strain evidence="1 2">SS-5</strain>
    </source>
</reference>
<keyword evidence="2" id="KW-1185">Reference proteome</keyword>
<dbReference type="Proteomes" id="UP000005540">
    <property type="component" value="Unassembled WGS sequence"/>
</dbReference>
<keyword evidence="1" id="KW-0449">Lipoprotein</keyword>
<sequence length="195" mass="21735">MKKIAILLFGTTFLFGCGTVKNVLGSFETNKQSSKTEPESSIKVKELRIKVIEGVASCRELLDNTVARPQACGKCELIQEGQTLKVIETERCVKYNAIGCITKDGKVFVINNLSCEPVAEGMNIKKETFNERDLKGSTYVVRVVGEDCIAYIRAKKNTKILYTREYGGEFDVTVQMDPETANEVKTMGCVKWVNK</sequence>
<comment type="caution">
    <text evidence="1">The sequence shown here is derived from an EMBL/GenBank/DDBJ whole genome shotgun (WGS) entry which is preliminary data.</text>
</comment>
<proteinExistence type="predicted"/>
<gene>
    <name evidence="1" type="ORF">SULYE_0815</name>
</gene>
<accession>C4FJR5</accession>
<evidence type="ECO:0000313" key="1">
    <source>
        <dbReference type="EMBL" id="EEP60686.1"/>
    </source>
</evidence>
<name>C4FJR5_9AQUI</name>
<dbReference type="EMBL" id="ABZS01000064">
    <property type="protein sequence ID" value="EEP60686.1"/>
    <property type="molecule type" value="Genomic_DNA"/>
</dbReference>
<organism evidence="1 2">
    <name type="scientific">Sulfurihydrogenibium yellowstonense SS-5</name>
    <dbReference type="NCBI Taxonomy" id="432331"/>
    <lineage>
        <taxon>Bacteria</taxon>
        <taxon>Pseudomonadati</taxon>
        <taxon>Aquificota</taxon>
        <taxon>Aquificia</taxon>
        <taxon>Aquificales</taxon>
        <taxon>Hydrogenothermaceae</taxon>
        <taxon>Sulfurihydrogenibium</taxon>
    </lineage>
</organism>